<evidence type="ECO:0000256" key="2">
    <source>
        <dbReference type="ARBA" id="ARBA00023125"/>
    </source>
</evidence>
<dbReference type="PROSITE" id="PS01117">
    <property type="entry name" value="HTH_MARR_1"/>
    <property type="match status" value="1"/>
</dbReference>
<accession>A0A0T5NQA0</accession>
<dbReference type="InterPro" id="IPR000835">
    <property type="entry name" value="HTH_MarR-typ"/>
</dbReference>
<dbReference type="Gene3D" id="1.10.10.10">
    <property type="entry name" value="Winged helix-like DNA-binding domain superfamily/Winged helix DNA-binding domain"/>
    <property type="match status" value="1"/>
</dbReference>
<evidence type="ECO:0000259" key="4">
    <source>
        <dbReference type="PROSITE" id="PS50995"/>
    </source>
</evidence>
<dbReference type="InterPro" id="IPR036390">
    <property type="entry name" value="WH_DNA-bd_sf"/>
</dbReference>
<dbReference type="PRINTS" id="PR00598">
    <property type="entry name" value="HTHMARR"/>
</dbReference>
<evidence type="ECO:0000256" key="3">
    <source>
        <dbReference type="ARBA" id="ARBA00023163"/>
    </source>
</evidence>
<dbReference type="InterPro" id="IPR023187">
    <property type="entry name" value="Tscrpt_reg_MarR-type_CS"/>
</dbReference>
<dbReference type="PROSITE" id="PS50995">
    <property type="entry name" value="HTH_MARR_2"/>
    <property type="match status" value="1"/>
</dbReference>
<dbReference type="OrthoDB" id="8452803at2"/>
<evidence type="ECO:0000313" key="6">
    <source>
        <dbReference type="Proteomes" id="UP000051295"/>
    </source>
</evidence>
<dbReference type="SMART" id="SM00347">
    <property type="entry name" value="HTH_MARR"/>
    <property type="match status" value="1"/>
</dbReference>
<organism evidence="5 6">
    <name type="scientific">Roseovarius atlanticus</name>
    <dbReference type="NCBI Taxonomy" id="1641875"/>
    <lineage>
        <taxon>Bacteria</taxon>
        <taxon>Pseudomonadati</taxon>
        <taxon>Pseudomonadota</taxon>
        <taxon>Alphaproteobacteria</taxon>
        <taxon>Rhodobacterales</taxon>
        <taxon>Roseobacteraceae</taxon>
        <taxon>Roseovarius</taxon>
    </lineage>
</organism>
<gene>
    <name evidence="5" type="ORF">XM53_18025</name>
</gene>
<dbReference type="GO" id="GO:0003677">
    <property type="term" value="F:DNA binding"/>
    <property type="evidence" value="ECO:0007669"/>
    <property type="project" value="UniProtKB-KW"/>
</dbReference>
<evidence type="ECO:0000256" key="1">
    <source>
        <dbReference type="ARBA" id="ARBA00023015"/>
    </source>
</evidence>
<dbReference type="STRING" id="1641875.XM53_18025"/>
<name>A0A0T5NQA0_9RHOB</name>
<dbReference type="Proteomes" id="UP000051295">
    <property type="component" value="Unassembled WGS sequence"/>
</dbReference>
<dbReference type="PANTHER" id="PTHR42756">
    <property type="entry name" value="TRANSCRIPTIONAL REGULATOR, MARR"/>
    <property type="match status" value="1"/>
</dbReference>
<feature type="domain" description="HTH marR-type" evidence="4">
    <location>
        <begin position="11"/>
        <end position="143"/>
    </location>
</feature>
<keyword evidence="3" id="KW-0804">Transcription</keyword>
<protein>
    <submittedName>
        <fullName evidence="5">MarR family transcriptional regulator</fullName>
    </submittedName>
</protein>
<dbReference type="GO" id="GO:0003700">
    <property type="term" value="F:DNA-binding transcription factor activity"/>
    <property type="evidence" value="ECO:0007669"/>
    <property type="project" value="InterPro"/>
</dbReference>
<keyword evidence="6" id="KW-1185">Reference proteome</keyword>
<dbReference type="InterPro" id="IPR036388">
    <property type="entry name" value="WH-like_DNA-bd_sf"/>
</dbReference>
<sequence>MQSDSDKTEPLEAFARSMAAAARLWRRYLDLRFRDLDLSQARWSVLFELSRNEEVTQVELARTLGIEAATLVRLLDGLEGAGLVERRPSASDRRAKTLHLTEAASPLIVRMEDISAASRAKILEGISRQELHIATKVLSRIADRLEILSSGQNG</sequence>
<dbReference type="Pfam" id="PF12802">
    <property type="entry name" value="MarR_2"/>
    <property type="match status" value="1"/>
</dbReference>
<proteinExistence type="predicted"/>
<dbReference type="EMBL" id="LAXJ01000023">
    <property type="protein sequence ID" value="KRS11141.1"/>
    <property type="molecule type" value="Genomic_DNA"/>
</dbReference>
<keyword evidence="1" id="KW-0805">Transcription regulation</keyword>
<evidence type="ECO:0000313" key="5">
    <source>
        <dbReference type="EMBL" id="KRS11141.1"/>
    </source>
</evidence>
<dbReference type="SUPFAM" id="SSF46785">
    <property type="entry name" value="Winged helix' DNA-binding domain"/>
    <property type="match status" value="1"/>
</dbReference>
<reference evidence="5 6" key="1">
    <citation type="submission" date="2015-04" db="EMBL/GenBank/DDBJ databases">
        <title>The draft genome sequence of Roseovarius sp.R12b.</title>
        <authorList>
            <person name="Li G."/>
            <person name="Lai Q."/>
            <person name="Shao Z."/>
            <person name="Yan P."/>
        </authorList>
    </citation>
    <scope>NUCLEOTIDE SEQUENCE [LARGE SCALE GENOMIC DNA]</scope>
    <source>
        <strain evidence="5 6">R12B</strain>
    </source>
</reference>
<keyword evidence="2" id="KW-0238">DNA-binding</keyword>
<dbReference type="PANTHER" id="PTHR42756:SF1">
    <property type="entry name" value="TRANSCRIPTIONAL REPRESSOR OF EMRAB OPERON"/>
    <property type="match status" value="1"/>
</dbReference>
<dbReference type="AlphaFoldDB" id="A0A0T5NQA0"/>
<dbReference type="RefSeq" id="WP_057795854.1">
    <property type="nucleotide sequence ID" value="NZ_LAXJ01000023.1"/>
</dbReference>
<comment type="caution">
    <text evidence="5">The sequence shown here is derived from an EMBL/GenBank/DDBJ whole genome shotgun (WGS) entry which is preliminary data.</text>
</comment>
<dbReference type="PATRIC" id="fig|1641875.4.peg.2125"/>